<dbReference type="PANTHER" id="PTHR13318">
    <property type="entry name" value="PARTNER OF PAIRED, ISOFORM B-RELATED"/>
    <property type="match status" value="1"/>
</dbReference>
<feature type="non-terminal residue" evidence="1">
    <location>
        <position position="163"/>
    </location>
</feature>
<dbReference type="GO" id="GO:0019005">
    <property type="term" value="C:SCF ubiquitin ligase complex"/>
    <property type="evidence" value="ECO:0007669"/>
    <property type="project" value="TreeGrafter"/>
</dbReference>
<comment type="caution">
    <text evidence="1">The sequence shown here is derived from an EMBL/GenBank/DDBJ whole genome shotgun (WGS) entry which is preliminary data.</text>
</comment>
<dbReference type="AlphaFoldDB" id="A0A392M8T0"/>
<keyword evidence="2" id="KW-1185">Reference proteome</keyword>
<protein>
    <submittedName>
        <fullName evidence="1">F-box/LRR-repeat protein</fullName>
    </submittedName>
</protein>
<evidence type="ECO:0000313" key="1">
    <source>
        <dbReference type="EMBL" id="MCH83900.1"/>
    </source>
</evidence>
<dbReference type="GO" id="GO:0031146">
    <property type="term" value="P:SCF-dependent proteasomal ubiquitin-dependent protein catabolic process"/>
    <property type="evidence" value="ECO:0007669"/>
    <property type="project" value="TreeGrafter"/>
</dbReference>
<accession>A0A392M8T0</accession>
<dbReference type="Proteomes" id="UP000265520">
    <property type="component" value="Unassembled WGS sequence"/>
</dbReference>
<proteinExistence type="predicted"/>
<dbReference type="EMBL" id="LXQA010005931">
    <property type="protein sequence ID" value="MCH83900.1"/>
    <property type="molecule type" value="Genomic_DNA"/>
</dbReference>
<reference evidence="1 2" key="1">
    <citation type="journal article" date="2018" name="Front. Plant Sci.">
        <title>Red Clover (Trifolium pratense) and Zigzag Clover (T. medium) - A Picture of Genomic Similarities and Differences.</title>
        <authorList>
            <person name="Dluhosova J."/>
            <person name="Istvanek J."/>
            <person name="Nedelnik J."/>
            <person name="Repkova J."/>
        </authorList>
    </citation>
    <scope>NUCLEOTIDE SEQUENCE [LARGE SCALE GENOMIC DNA]</scope>
    <source>
        <strain evidence="2">cv. 10/8</strain>
        <tissue evidence="1">Leaf</tissue>
    </source>
</reference>
<dbReference type="SUPFAM" id="SSF52047">
    <property type="entry name" value="RNI-like"/>
    <property type="match status" value="1"/>
</dbReference>
<dbReference type="Gene3D" id="3.80.10.10">
    <property type="entry name" value="Ribonuclease Inhibitor"/>
    <property type="match status" value="2"/>
</dbReference>
<dbReference type="InterPro" id="IPR032675">
    <property type="entry name" value="LRR_dom_sf"/>
</dbReference>
<sequence length="163" mass="18479">MIAGKITLSKLHKITLSGYGHFDIISSLLLHMCKNCEFLEDIVMLNFRFLTQDCIASAIRQRPTLSSLLRDKSLTMFTSIFPNLRFLDLSDCPFISEEVAKFEVLNLSDTSVDDETLYVISNNCRGLLELLLKSCNNVTKKGVKHVVENCKQLREIDLGNCDK</sequence>
<gene>
    <name evidence="1" type="ORF">A2U01_0004728</name>
</gene>
<name>A0A392M8T0_9FABA</name>
<dbReference type="PANTHER" id="PTHR13318:SF106">
    <property type="entry name" value="F-BOX_LRR-REPEAT PROTEIN 2"/>
    <property type="match status" value="1"/>
</dbReference>
<evidence type="ECO:0000313" key="2">
    <source>
        <dbReference type="Proteomes" id="UP000265520"/>
    </source>
</evidence>
<organism evidence="1 2">
    <name type="scientific">Trifolium medium</name>
    <dbReference type="NCBI Taxonomy" id="97028"/>
    <lineage>
        <taxon>Eukaryota</taxon>
        <taxon>Viridiplantae</taxon>
        <taxon>Streptophyta</taxon>
        <taxon>Embryophyta</taxon>
        <taxon>Tracheophyta</taxon>
        <taxon>Spermatophyta</taxon>
        <taxon>Magnoliopsida</taxon>
        <taxon>eudicotyledons</taxon>
        <taxon>Gunneridae</taxon>
        <taxon>Pentapetalae</taxon>
        <taxon>rosids</taxon>
        <taxon>fabids</taxon>
        <taxon>Fabales</taxon>
        <taxon>Fabaceae</taxon>
        <taxon>Papilionoideae</taxon>
        <taxon>50 kb inversion clade</taxon>
        <taxon>NPAAA clade</taxon>
        <taxon>Hologalegina</taxon>
        <taxon>IRL clade</taxon>
        <taxon>Trifolieae</taxon>
        <taxon>Trifolium</taxon>
    </lineage>
</organism>